<name>A0ABR7Q2T0_9BURK</name>
<dbReference type="RefSeq" id="WP_187639688.1">
    <property type="nucleotide sequence ID" value="NZ_VZQQ01000187.1"/>
</dbReference>
<comment type="caution">
    <text evidence="1">The sequence shown here is derived from an EMBL/GenBank/DDBJ whole genome shotgun (WGS) entry which is preliminary data.</text>
</comment>
<accession>A0ABR7Q2T0</accession>
<dbReference type="EMBL" id="VZQQ01000187">
    <property type="protein sequence ID" value="MBC8752866.1"/>
    <property type="molecule type" value="Genomic_DNA"/>
</dbReference>
<organism evidence="1 2">
    <name type="scientific">Paraburkholderia podalyriae</name>
    <dbReference type="NCBI Taxonomy" id="1938811"/>
    <lineage>
        <taxon>Bacteria</taxon>
        <taxon>Pseudomonadati</taxon>
        <taxon>Pseudomonadota</taxon>
        <taxon>Betaproteobacteria</taxon>
        <taxon>Burkholderiales</taxon>
        <taxon>Burkholderiaceae</taxon>
        <taxon>Paraburkholderia</taxon>
    </lineage>
</organism>
<gene>
    <name evidence="1" type="ORF">F6X42_43070</name>
</gene>
<protein>
    <submittedName>
        <fullName evidence="1">Uncharacterized protein</fullName>
    </submittedName>
</protein>
<proteinExistence type="predicted"/>
<keyword evidence="2" id="KW-1185">Reference proteome</keyword>
<evidence type="ECO:0000313" key="1">
    <source>
        <dbReference type="EMBL" id="MBC8752866.1"/>
    </source>
</evidence>
<sequence length="111" mass="12895">MIRKTLNASRLQQEVNRGIHRLQKIMEDGVKIRVPGPQLHEADKTSCNWNMTHFGNAVSFERDIERVLKATRVERDLNTTVKEIGNPFGDRPRKTSIPCWYLKGIRQRIPS</sequence>
<evidence type="ECO:0000313" key="2">
    <source>
        <dbReference type="Proteomes" id="UP000736373"/>
    </source>
</evidence>
<reference evidence="1 2" key="1">
    <citation type="submission" date="2019-09" db="EMBL/GenBank/DDBJ databases">
        <title>Paraburkholderia podalyriae sp. nov., A South African Podalyria-associated rhizobium.</title>
        <authorList>
            <person name="Mavima L."/>
            <person name="Beukes C.W."/>
            <person name="Palmer M."/>
            <person name="De Meyer S.E."/>
            <person name="James E.K."/>
            <person name="Maluk M."/>
            <person name="Avontuur J.R."/>
            <person name="Chan W.Y."/>
            <person name="Venter S.N."/>
            <person name="Steenkamp E.T."/>
        </authorList>
    </citation>
    <scope>NUCLEOTIDE SEQUENCE [LARGE SCALE GENOMIC DNA]</scope>
    <source>
        <strain evidence="1 2">WC7.3b</strain>
    </source>
</reference>
<dbReference type="Proteomes" id="UP000736373">
    <property type="component" value="Unassembled WGS sequence"/>
</dbReference>